<dbReference type="InterPro" id="IPR001387">
    <property type="entry name" value="Cro/C1-type_HTH"/>
</dbReference>
<reference evidence="2" key="1">
    <citation type="journal article" date="2019" name="Int. J. Syst. Evol. Microbiol.">
        <title>The Global Catalogue of Microorganisms (GCM) 10K type strain sequencing project: providing services to taxonomists for standard genome sequencing and annotation.</title>
        <authorList>
            <consortium name="The Broad Institute Genomics Platform"/>
            <consortium name="The Broad Institute Genome Sequencing Center for Infectious Disease"/>
            <person name="Wu L."/>
            <person name="Ma J."/>
        </authorList>
    </citation>
    <scope>NUCLEOTIDE SEQUENCE [LARGE SCALE GENOMIC DNA]</scope>
    <source>
        <strain evidence="2">CGMCC 1.15474</strain>
    </source>
</reference>
<protein>
    <recommendedName>
        <fullName evidence="3">HTH merR-type domain-containing protein</fullName>
    </recommendedName>
</protein>
<keyword evidence="2" id="KW-1185">Reference proteome</keyword>
<proteinExistence type="predicted"/>
<evidence type="ECO:0000313" key="1">
    <source>
        <dbReference type="EMBL" id="MFD2216407.1"/>
    </source>
</evidence>
<name>A0ABW5C243_9BACI</name>
<accession>A0ABW5C243</accession>
<comment type="caution">
    <text evidence="1">The sequence shown here is derived from an EMBL/GenBank/DDBJ whole genome shotgun (WGS) entry which is preliminary data.</text>
</comment>
<sequence>MYITVNELASILNKTKRQIQYMISNKFAQPINPDTHRRDGGYRFSPTEVERLKEIYTRNDLSLKEASRIVGITPQYLNQLALDNKIQSSMVSIGHRLERRFTKENCKKILVELKQKKHSKRNNQYGRKLSNYSNGVRLFKHIILDDQKCVIVNTDPLSVLNEKGESVNINNIDINIEGWIDKPYVTRKGFVEFQIPIPKYVDHPAYNLFYTLIKQIGPKNIQFFETPLGDYYIRTRQSKIHISDDEFYLLQKFILKGRIENTKDCIVLSSGFDQVLLDIPYDTHKKLSTLAYKNQQSVNDLFLNIIEEFLGELDEE</sequence>
<dbReference type="EMBL" id="JBHUIK010000007">
    <property type="protein sequence ID" value="MFD2216407.1"/>
    <property type="molecule type" value="Genomic_DNA"/>
</dbReference>
<evidence type="ECO:0008006" key="3">
    <source>
        <dbReference type="Google" id="ProtNLM"/>
    </source>
</evidence>
<dbReference type="RefSeq" id="WP_379053273.1">
    <property type="nucleotide sequence ID" value="NZ_JBHUIK010000007.1"/>
</dbReference>
<dbReference type="Proteomes" id="UP001597318">
    <property type="component" value="Unassembled WGS sequence"/>
</dbReference>
<organism evidence="1 2">
    <name type="scientific">Metabacillus endolithicus</name>
    <dbReference type="NCBI Taxonomy" id="1535204"/>
    <lineage>
        <taxon>Bacteria</taxon>
        <taxon>Bacillati</taxon>
        <taxon>Bacillota</taxon>
        <taxon>Bacilli</taxon>
        <taxon>Bacillales</taxon>
        <taxon>Bacillaceae</taxon>
        <taxon>Metabacillus</taxon>
    </lineage>
</organism>
<evidence type="ECO:0000313" key="2">
    <source>
        <dbReference type="Proteomes" id="UP001597318"/>
    </source>
</evidence>
<dbReference type="CDD" id="cd00093">
    <property type="entry name" value="HTH_XRE"/>
    <property type="match status" value="1"/>
</dbReference>
<gene>
    <name evidence="1" type="ORF">ACFSKK_22280</name>
</gene>